<reference evidence="4" key="1">
    <citation type="submission" date="2016-10" db="EMBL/GenBank/DDBJ databases">
        <authorList>
            <person name="Varghese N."/>
            <person name="Submissions S."/>
        </authorList>
    </citation>
    <scope>NUCLEOTIDE SEQUENCE [LARGE SCALE GENOMIC DNA]</scope>
    <source>
        <strain evidence="4">DSM 23676</strain>
    </source>
</reference>
<name>A0A1H1Y367_9MICO</name>
<feature type="compositionally biased region" description="Low complexity" evidence="2">
    <location>
        <begin position="214"/>
        <end position="226"/>
    </location>
</feature>
<evidence type="ECO:0000256" key="1">
    <source>
        <dbReference type="ARBA" id="ARBA00006479"/>
    </source>
</evidence>
<dbReference type="InterPro" id="IPR043129">
    <property type="entry name" value="ATPase_NBD"/>
</dbReference>
<dbReference type="EMBL" id="LT629766">
    <property type="protein sequence ID" value="SDT15833.1"/>
    <property type="molecule type" value="Genomic_DNA"/>
</dbReference>
<gene>
    <name evidence="3" type="ORF">SAMN04489752_3531</name>
</gene>
<dbReference type="SUPFAM" id="SSF53067">
    <property type="entry name" value="Actin-like ATPase domain"/>
    <property type="match status" value="1"/>
</dbReference>
<dbReference type="STRING" id="1136497.SAMN04489752_3531"/>
<dbReference type="Gene3D" id="3.30.420.40">
    <property type="match status" value="2"/>
</dbReference>
<dbReference type="RefSeq" id="WP_092016766.1">
    <property type="nucleotide sequence ID" value="NZ_LT629766.1"/>
</dbReference>
<keyword evidence="4" id="KW-1185">Reference proteome</keyword>
<keyword evidence="3" id="KW-0808">Transferase</keyword>
<accession>A0A1H1Y367</accession>
<dbReference type="Pfam" id="PF00480">
    <property type="entry name" value="ROK"/>
    <property type="match status" value="1"/>
</dbReference>
<evidence type="ECO:0000256" key="2">
    <source>
        <dbReference type="SAM" id="MobiDB-lite"/>
    </source>
</evidence>
<dbReference type="AlphaFoldDB" id="A0A1H1Y367"/>
<dbReference type="Proteomes" id="UP000199597">
    <property type="component" value="Chromosome I"/>
</dbReference>
<dbReference type="GO" id="GO:0016301">
    <property type="term" value="F:kinase activity"/>
    <property type="evidence" value="ECO:0007669"/>
    <property type="project" value="UniProtKB-KW"/>
</dbReference>
<proteinExistence type="inferred from homology"/>
<dbReference type="InterPro" id="IPR000600">
    <property type="entry name" value="ROK"/>
</dbReference>
<evidence type="ECO:0000313" key="4">
    <source>
        <dbReference type="Proteomes" id="UP000199597"/>
    </source>
</evidence>
<comment type="similarity">
    <text evidence="1">Belongs to the ROK (NagC/XylR) family.</text>
</comment>
<dbReference type="PANTHER" id="PTHR18964:SF169">
    <property type="entry name" value="N-ACETYLMANNOSAMINE KINASE"/>
    <property type="match status" value="1"/>
</dbReference>
<keyword evidence="3" id="KW-0418">Kinase</keyword>
<protein>
    <submittedName>
        <fullName evidence="3">Glucokinase</fullName>
    </submittedName>
</protein>
<feature type="region of interest" description="Disordered" evidence="2">
    <location>
        <begin position="212"/>
        <end position="235"/>
    </location>
</feature>
<sequence>MTQPATVAVDVGGTKIRAGSVIDGVLAHVRSAPTPATAGARAVLDTIAEVAAAVIAESSGSRGAESLAESEWRIGIGAAGVIDPETCTVVSATDSLPGWAGTELASELSARTDLPVRAVNDVHAHALGEAVTGASRGARSSLLVAAGTGIGGGFITNGHLLTGRNSAAGHIGHVPSAAAARLDCPCGGTGHVEAIASGPAILNTYQRLVHGDDSPASAPTSAPNSRSGRDGTAPIPANTRELAAAASAGDALAVRAFETGARALGSALGGIVNVLSPEVIVVGGGLAEMDETWWTPLRAAFAAELIPAASGTPLVKAELGQDAALIGAASLWNGEHSQKKETH</sequence>
<organism evidence="3 4">
    <name type="scientific">Brevibacterium siliguriense</name>
    <dbReference type="NCBI Taxonomy" id="1136497"/>
    <lineage>
        <taxon>Bacteria</taxon>
        <taxon>Bacillati</taxon>
        <taxon>Actinomycetota</taxon>
        <taxon>Actinomycetes</taxon>
        <taxon>Micrococcales</taxon>
        <taxon>Brevibacteriaceae</taxon>
        <taxon>Brevibacterium</taxon>
    </lineage>
</organism>
<dbReference type="OrthoDB" id="8772678at2"/>
<evidence type="ECO:0000313" key="3">
    <source>
        <dbReference type="EMBL" id="SDT15833.1"/>
    </source>
</evidence>
<dbReference type="PANTHER" id="PTHR18964">
    <property type="entry name" value="ROK (REPRESSOR, ORF, KINASE) FAMILY"/>
    <property type="match status" value="1"/>
</dbReference>